<feature type="region of interest" description="Disordered" evidence="1">
    <location>
        <begin position="241"/>
        <end position="269"/>
    </location>
</feature>
<evidence type="ECO:0000313" key="2">
    <source>
        <dbReference type="EMBL" id="ELU04067.1"/>
    </source>
</evidence>
<evidence type="ECO:0000256" key="1">
    <source>
        <dbReference type="SAM" id="MobiDB-lite"/>
    </source>
</evidence>
<evidence type="ECO:0000313" key="4">
    <source>
        <dbReference type="Proteomes" id="UP000014760"/>
    </source>
</evidence>
<accession>R7ULD6</accession>
<dbReference type="OrthoDB" id="9836384at2759"/>
<dbReference type="Proteomes" id="UP000014760">
    <property type="component" value="Unassembled WGS sequence"/>
</dbReference>
<dbReference type="AlphaFoldDB" id="R7ULD6"/>
<dbReference type="HOGENOM" id="CLU_906871_0_0_1"/>
<dbReference type="PANTHER" id="PTHR36867">
    <property type="entry name" value="MCG131172, ISOFORM CRA_A"/>
    <property type="match status" value="1"/>
</dbReference>
<name>R7ULD6_CAPTE</name>
<dbReference type="PANTHER" id="PTHR36867:SF1">
    <property type="entry name" value="RIKEN CDNA 2610318N02 GENE"/>
    <property type="match status" value="1"/>
</dbReference>
<evidence type="ECO:0000313" key="3">
    <source>
        <dbReference type="EnsemblMetazoa" id="CapteP225596"/>
    </source>
</evidence>
<protein>
    <submittedName>
        <fullName evidence="2 3">Uncharacterized protein</fullName>
    </submittedName>
</protein>
<reference evidence="2 4" key="2">
    <citation type="journal article" date="2013" name="Nature">
        <title>Insights into bilaterian evolution from three spiralian genomes.</title>
        <authorList>
            <person name="Simakov O."/>
            <person name="Marletaz F."/>
            <person name="Cho S.J."/>
            <person name="Edsinger-Gonzales E."/>
            <person name="Havlak P."/>
            <person name="Hellsten U."/>
            <person name="Kuo D.H."/>
            <person name="Larsson T."/>
            <person name="Lv J."/>
            <person name="Arendt D."/>
            <person name="Savage R."/>
            <person name="Osoegawa K."/>
            <person name="de Jong P."/>
            <person name="Grimwood J."/>
            <person name="Chapman J.A."/>
            <person name="Shapiro H."/>
            <person name="Aerts A."/>
            <person name="Otillar R.P."/>
            <person name="Terry A.Y."/>
            <person name="Boore J.L."/>
            <person name="Grigoriev I.V."/>
            <person name="Lindberg D.R."/>
            <person name="Seaver E.C."/>
            <person name="Weisblat D.A."/>
            <person name="Putnam N.H."/>
            <person name="Rokhsar D.S."/>
        </authorList>
    </citation>
    <scope>NUCLEOTIDE SEQUENCE</scope>
    <source>
        <strain evidence="2 4">I ESC-2004</strain>
    </source>
</reference>
<dbReference type="EnsemblMetazoa" id="CapteT225596">
    <property type="protein sequence ID" value="CapteP225596"/>
    <property type="gene ID" value="CapteG225596"/>
</dbReference>
<gene>
    <name evidence="2" type="ORF">CAPTEDRAFT_225596</name>
</gene>
<dbReference type="OMA" id="NRRCKSI"/>
<reference evidence="4" key="1">
    <citation type="submission" date="2012-12" db="EMBL/GenBank/DDBJ databases">
        <authorList>
            <person name="Hellsten U."/>
            <person name="Grimwood J."/>
            <person name="Chapman J.A."/>
            <person name="Shapiro H."/>
            <person name="Aerts A."/>
            <person name="Otillar R.P."/>
            <person name="Terry A.Y."/>
            <person name="Boore J.L."/>
            <person name="Simakov O."/>
            <person name="Marletaz F."/>
            <person name="Cho S.-J."/>
            <person name="Edsinger-Gonzales E."/>
            <person name="Havlak P."/>
            <person name="Kuo D.-H."/>
            <person name="Larsson T."/>
            <person name="Lv J."/>
            <person name="Arendt D."/>
            <person name="Savage R."/>
            <person name="Osoegawa K."/>
            <person name="de Jong P."/>
            <person name="Lindberg D.R."/>
            <person name="Seaver E.C."/>
            <person name="Weisblat D.A."/>
            <person name="Putnam N.H."/>
            <person name="Grigoriev I.V."/>
            <person name="Rokhsar D.S."/>
        </authorList>
    </citation>
    <scope>NUCLEOTIDE SEQUENCE</scope>
    <source>
        <strain evidence="4">I ESC-2004</strain>
    </source>
</reference>
<proteinExistence type="predicted"/>
<organism evidence="2">
    <name type="scientific">Capitella teleta</name>
    <name type="common">Polychaete worm</name>
    <dbReference type="NCBI Taxonomy" id="283909"/>
    <lineage>
        <taxon>Eukaryota</taxon>
        <taxon>Metazoa</taxon>
        <taxon>Spiralia</taxon>
        <taxon>Lophotrochozoa</taxon>
        <taxon>Annelida</taxon>
        <taxon>Polychaeta</taxon>
        <taxon>Sedentaria</taxon>
        <taxon>Scolecida</taxon>
        <taxon>Capitellidae</taxon>
        <taxon>Capitella</taxon>
    </lineage>
</organism>
<dbReference type="STRING" id="283909.R7ULD6"/>
<sequence length="307" mass="34131">MADQSVLSLSGFEVHEESMAVCPSTPGGLSIDEFIEAEPLTNAYCQQMSVEQFDSQGLSETEKALNDLIAYMEKDPTVFKKIIASRKKEELSQKGLVSYLKSRIMNKISGRHGDVTEDECQEKVAEVSNGIIMVYNYAQETNGTRFSKRLADKRRQQSLLQLNASPKRLGTPLKFNGPTSKKSQAILRDQTNTFTVASPYLEIDGKKLRRQPIGMHRRSNNSTPLKDVHSELLSGHPMQHLKATATPKSPGGTPKRNLDDSLHWKNPFNTPEPLSNALFRIMETKFQNIRSPSPAADGSCDSDGFSP</sequence>
<dbReference type="EMBL" id="AMQN01008257">
    <property type="status" value="NOT_ANNOTATED_CDS"/>
    <property type="molecule type" value="Genomic_DNA"/>
</dbReference>
<dbReference type="EMBL" id="KB302616">
    <property type="protein sequence ID" value="ELU04067.1"/>
    <property type="molecule type" value="Genomic_DNA"/>
</dbReference>
<reference evidence="3" key="3">
    <citation type="submission" date="2015-06" db="UniProtKB">
        <authorList>
            <consortium name="EnsemblMetazoa"/>
        </authorList>
    </citation>
    <scope>IDENTIFICATION</scope>
</reference>
<keyword evidence="4" id="KW-1185">Reference proteome</keyword>